<dbReference type="AlphaFoldDB" id="A0AAF0JN63"/>
<dbReference type="KEGG" id="manq:L1994_02375"/>
<protein>
    <submittedName>
        <fullName evidence="2">AbrB/MazE/SpoVT family DNA-binding domain-containing protein</fullName>
    </submittedName>
</protein>
<dbReference type="SMART" id="SM00966">
    <property type="entry name" value="SpoVT_AbrB"/>
    <property type="match status" value="1"/>
</dbReference>
<dbReference type="GO" id="GO:0003677">
    <property type="term" value="F:DNA binding"/>
    <property type="evidence" value="ECO:0007669"/>
    <property type="project" value="UniProtKB-KW"/>
</dbReference>
<sequence length="80" mass="9148">MPLIEIKTGTITEKGQIVIPKSLRERFSPGDKVAIISYEDRIELRPIDSVNEALSCAYAAEKTLKKDWDLKEEDEAWKNL</sequence>
<reference evidence="2" key="1">
    <citation type="submission" date="2022-01" db="EMBL/GenBank/DDBJ databases">
        <title>Complete genome of Methanomicrobium antiquum DSM 21220.</title>
        <authorList>
            <person name="Chen S.-C."/>
            <person name="You Y.-T."/>
            <person name="Zhou Y.-Z."/>
            <person name="Lai M.-C."/>
        </authorList>
    </citation>
    <scope>NUCLEOTIDE SEQUENCE</scope>
    <source>
        <strain evidence="2">DSM 21220</strain>
    </source>
</reference>
<name>A0AAF0JN63_9EURY</name>
<dbReference type="GeneID" id="79949204"/>
<accession>A0AAF0JN63</accession>
<dbReference type="Gene3D" id="2.10.260.10">
    <property type="match status" value="1"/>
</dbReference>
<dbReference type="InterPro" id="IPR037914">
    <property type="entry name" value="SpoVT-AbrB_sf"/>
</dbReference>
<evidence type="ECO:0000313" key="3">
    <source>
        <dbReference type="Proteomes" id="UP001218895"/>
    </source>
</evidence>
<dbReference type="Pfam" id="PF04014">
    <property type="entry name" value="MazE_antitoxin"/>
    <property type="match status" value="1"/>
</dbReference>
<dbReference type="NCBIfam" id="TIGR01439">
    <property type="entry name" value="lp_hng_hel_AbrB"/>
    <property type="match status" value="1"/>
</dbReference>
<dbReference type="Proteomes" id="UP001218895">
    <property type="component" value="Chromosome"/>
</dbReference>
<gene>
    <name evidence="2" type="ORF">L1994_02375</name>
</gene>
<dbReference type="EMBL" id="CP091092">
    <property type="protein sequence ID" value="WFN37255.1"/>
    <property type="molecule type" value="Genomic_DNA"/>
</dbReference>
<dbReference type="PROSITE" id="PS51740">
    <property type="entry name" value="SPOVT_ABRB"/>
    <property type="match status" value="1"/>
</dbReference>
<dbReference type="SUPFAM" id="SSF89447">
    <property type="entry name" value="AbrB/MazE/MraZ-like"/>
    <property type="match status" value="1"/>
</dbReference>
<dbReference type="RefSeq" id="WP_278100094.1">
    <property type="nucleotide sequence ID" value="NZ_CP091092.1"/>
</dbReference>
<feature type="domain" description="SpoVT-AbrB" evidence="1">
    <location>
        <begin position="6"/>
        <end position="49"/>
    </location>
</feature>
<evidence type="ECO:0000313" key="2">
    <source>
        <dbReference type="EMBL" id="WFN37255.1"/>
    </source>
</evidence>
<keyword evidence="2" id="KW-0238">DNA-binding</keyword>
<dbReference type="InterPro" id="IPR007159">
    <property type="entry name" value="SpoVT-AbrB_dom"/>
</dbReference>
<evidence type="ECO:0000259" key="1">
    <source>
        <dbReference type="PROSITE" id="PS51740"/>
    </source>
</evidence>
<organism evidence="2 3">
    <name type="scientific">Methanomicrobium antiquum</name>
    <dbReference type="NCBI Taxonomy" id="487686"/>
    <lineage>
        <taxon>Archaea</taxon>
        <taxon>Methanobacteriati</taxon>
        <taxon>Methanobacteriota</taxon>
        <taxon>Stenosarchaea group</taxon>
        <taxon>Methanomicrobia</taxon>
        <taxon>Methanomicrobiales</taxon>
        <taxon>Methanomicrobiaceae</taxon>
        <taxon>Methanomicrobium</taxon>
    </lineage>
</organism>
<proteinExistence type="predicted"/>
<keyword evidence="3" id="KW-1185">Reference proteome</keyword>